<keyword evidence="2" id="KW-0805">Transcription regulation</keyword>
<dbReference type="SUPFAM" id="SSF46785">
    <property type="entry name" value="Winged helix' DNA-binding domain"/>
    <property type="match status" value="1"/>
</dbReference>
<keyword evidence="3" id="KW-0238">DNA-binding</keyword>
<dbReference type="InterPro" id="IPR036390">
    <property type="entry name" value="WH_DNA-bd_sf"/>
</dbReference>
<reference evidence="7" key="1">
    <citation type="journal article" date="2019" name="Int. J. Syst. Evol. Microbiol.">
        <title>The Global Catalogue of Microorganisms (GCM) 10K type strain sequencing project: providing services to taxonomists for standard genome sequencing and annotation.</title>
        <authorList>
            <consortium name="The Broad Institute Genomics Platform"/>
            <consortium name="The Broad Institute Genome Sequencing Center for Infectious Disease"/>
            <person name="Wu L."/>
            <person name="Ma J."/>
        </authorList>
    </citation>
    <scope>NUCLEOTIDE SEQUENCE [LARGE SCALE GENOMIC DNA]</scope>
    <source>
        <strain evidence="7">CCUG 56042</strain>
    </source>
</reference>
<accession>A0ABW0JD12</accession>
<dbReference type="PANTHER" id="PTHR30537:SF74">
    <property type="entry name" value="HTH-TYPE TRANSCRIPTIONAL REGULATOR TRPI"/>
    <property type="match status" value="1"/>
</dbReference>
<sequence length="310" mass="34299">MSFDDDGEFDSPVHRQRLPSLHALRCFEAAAREESFRRAADALNLTHGAVSRAVRLIEDDLGVILFDRRNRRVYLTREGRRLAEAVSGGFSLIESACRELRMHGGRATLTLACEPTLLMRWLIPQFPAFQKAHPDLDVHLVAASGPVLGNGIDMAIRRNDISWGKEIAAVCLFDEQVGPVCRHDLVQEFFLPTDGLLRLRRSATLLHTSTRGDAWKTWGSLAGQKLGSHKARTFEHFYYSLQAAVAGLGVAIGPWKLVQADIESGLLEAPAGFLEDGSAYYLLSSPSGIENRTRAIVTEWLTTIAQPRAP</sequence>
<evidence type="ECO:0000256" key="2">
    <source>
        <dbReference type="ARBA" id="ARBA00023015"/>
    </source>
</evidence>
<organism evidence="6 7">
    <name type="scientific">Paraburkholderia denitrificans</name>
    <dbReference type="NCBI Taxonomy" id="694025"/>
    <lineage>
        <taxon>Bacteria</taxon>
        <taxon>Pseudomonadati</taxon>
        <taxon>Pseudomonadota</taxon>
        <taxon>Betaproteobacteria</taxon>
        <taxon>Burkholderiales</taxon>
        <taxon>Burkholderiaceae</taxon>
        <taxon>Paraburkholderia</taxon>
    </lineage>
</organism>
<dbReference type="InterPro" id="IPR036388">
    <property type="entry name" value="WH-like_DNA-bd_sf"/>
</dbReference>
<dbReference type="InterPro" id="IPR058163">
    <property type="entry name" value="LysR-type_TF_proteobact-type"/>
</dbReference>
<evidence type="ECO:0000259" key="5">
    <source>
        <dbReference type="PROSITE" id="PS50931"/>
    </source>
</evidence>
<evidence type="ECO:0000313" key="7">
    <source>
        <dbReference type="Proteomes" id="UP001596103"/>
    </source>
</evidence>
<dbReference type="RefSeq" id="WP_377713387.1">
    <property type="nucleotide sequence ID" value="NZ_JBHSMP010000021.1"/>
</dbReference>
<dbReference type="InterPro" id="IPR005119">
    <property type="entry name" value="LysR_subst-bd"/>
</dbReference>
<dbReference type="Gene3D" id="1.10.10.10">
    <property type="entry name" value="Winged helix-like DNA-binding domain superfamily/Winged helix DNA-binding domain"/>
    <property type="match status" value="1"/>
</dbReference>
<evidence type="ECO:0000313" key="6">
    <source>
        <dbReference type="EMBL" id="MFC5430710.1"/>
    </source>
</evidence>
<dbReference type="Pfam" id="PF03466">
    <property type="entry name" value="LysR_substrate"/>
    <property type="match status" value="1"/>
</dbReference>
<dbReference type="InterPro" id="IPR000847">
    <property type="entry name" value="LysR_HTH_N"/>
</dbReference>
<proteinExistence type="inferred from homology"/>
<dbReference type="SUPFAM" id="SSF53850">
    <property type="entry name" value="Periplasmic binding protein-like II"/>
    <property type="match status" value="1"/>
</dbReference>
<evidence type="ECO:0000256" key="1">
    <source>
        <dbReference type="ARBA" id="ARBA00009437"/>
    </source>
</evidence>
<keyword evidence="7" id="KW-1185">Reference proteome</keyword>
<feature type="domain" description="HTH lysR-type" evidence="5">
    <location>
        <begin position="19"/>
        <end position="76"/>
    </location>
</feature>
<evidence type="ECO:0000256" key="4">
    <source>
        <dbReference type="ARBA" id="ARBA00023163"/>
    </source>
</evidence>
<dbReference type="PRINTS" id="PR00039">
    <property type="entry name" value="HTHLYSR"/>
</dbReference>
<dbReference type="Pfam" id="PF00126">
    <property type="entry name" value="HTH_1"/>
    <property type="match status" value="1"/>
</dbReference>
<gene>
    <name evidence="6" type="ORF">ACFPTO_18165</name>
</gene>
<dbReference type="Gene3D" id="3.40.190.10">
    <property type="entry name" value="Periplasmic binding protein-like II"/>
    <property type="match status" value="2"/>
</dbReference>
<comment type="similarity">
    <text evidence="1">Belongs to the LysR transcriptional regulatory family.</text>
</comment>
<name>A0ABW0JD12_9BURK</name>
<protein>
    <submittedName>
        <fullName evidence="6">LysR family transcriptional regulator</fullName>
    </submittedName>
</protein>
<dbReference type="PANTHER" id="PTHR30537">
    <property type="entry name" value="HTH-TYPE TRANSCRIPTIONAL REGULATOR"/>
    <property type="match status" value="1"/>
</dbReference>
<evidence type="ECO:0000256" key="3">
    <source>
        <dbReference type="ARBA" id="ARBA00023125"/>
    </source>
</evidence>
<dbReference type="Proteomes" id="UP001596103">
    <property type="component" value="Unassembled WGS sequence"/>
</dbReference>
<dbReference type="PROSITE" id="PS50931">
    <property type="entry name" value="HTH_LYSR"/>
    <property type="match status" value="1"/>
</dbReference>
<dbReference type="EMBL" id="JBHSMP010000021">
    <property type="protein sequence ID" value="MFC5430710.1"/>
    <property type="molecule type" value="Genomic_DNA"/>
</dbReference>
<keyword evidence="4" id="KW-0804">Transcription</keyword>
<comment type="caution">
    <text evidence="6">The sequence shown here is derived from an EMBL/GenBank/DDBJ whole genome shotgun (WGS) entry which is preliminary data.</text>
</comment>